<evidence type="ECO:0000313" key="2">
    <source>
        <dbReference type="EMBL" id="TEW63624.1"/>
    </source>
</evidence>
<dbReference type="OrthoDB" id="8434746at2"/>
<evidence type="ECO:0000313" key="3">
    <source>
        <dbReference type="Proteomes" id="UP000297248"/>
    </source>
</evidence>
<comment type="caution">
    <text evidence="2">The sequence shown here is derived from an EMBL/GenBank/DDBJ whole genome shotgun (WGS) entry which is preliminary data.</text>
</comment>
<name>A0A4Y8A5E0_9SPHI</name>
<proteinExistence type="predicted"/>
<keyword evidence="4" id="KW-1185">Reference proteome</keyword>
<protein>
    <submittedName>
        <fullName evidence="2">Uncharacterized protein</fullName>
    </submittedName>
</protein>
<organism evidence="2 3">
    <name type="scientific">Mucilaginibacter phyllosphaerae</name>
    <dbReference type="NCBI Taxonomy" id="1812349"/>
    <lineage>
        <taxon>Bacteria</taxon>
        <taxon>Pseudomonadati</taxon>
        <taxon>Bacteroidota</taxon>
        <taxon>Sphingobacteriia</taxon>
        <taxon>Sphingobacteriales</taxon>
        <taxon>Sphingobacteriaceae</taxon>
        <taxon>Mucilaginibacter</taxon>
    </lineage>
</organism>
<reference evidence="2" key="2">
    <citation type="submission" date="2019-03" db="EMBL/GenBank/DDBJ databases">
        <authorList>
            <person name="Yan Y.-Q."/>
            <person name="Du Z.-J."/>
        </authorList>
    </citation>
    <scope>NUCLEOTIDE SEQUENCE</scope>
    <source>
        <strain evidence="2">PP-F2FG21</strain>
    </source>
</reference>
<dbReference type="EMBL" id="SNQG01000009">
    <property type="protein sequence ID" value="TEW63624.1"/>
    <property type="molecule type" value="Genomic_DNA"/>
</dbReference>
<accession>A0A4Y8A5E0</accession>
<reference evidence="1 4" key="3">
    <citation type="submission" date="2020-08" db="EMBL/GenBank/DDBJ databases">
        <title>Genomic Encyclopedia of Type Strains, Phase IV (KMG-IV): sequencing the most valuable type-strain genomes for metagenomic binning, comparative biology and taxonomic classification.</title>
        <authorList>
            <person name="Goeker M."/>
        </authorList>
    </citation>
    <scope>NUCLEOTIDE SEQUENCE [LARGE SCALE GENOMIC DNA]</scope>
    <source>
        <strain evidence="1 4">DSM 100995</strain>
    </source>
</reference>
<evidence type="ECO:0000313" key="1">
    <source>
        <dbReference type="EMBL" id="MBB3969527.1"/>
    </source>
</evidence>
<gene>
    <name evidence="2" type="ORF">E2R65_19345</name>
    <name evidence="1" type="ORF">GGR35_002130</name>
</gene>
<dbReference type="InterPro" id="IPR027417">
    <property type="entry name" value="P-loop_NTPase"/>
</dbReference>
<dbReference type="RefSeq" id="WP_134338148.1">
    <property type="nucleotide sequence ID" value="NZ_BMCZ01000011.1"/>
</dbReference>
<reference evidence="2 3" key="1">
    <citation type="journal article" date="2016" name="Int. J. Syst. Evol. Microbiol.">
        <title>Proposal of Mucilaginibacter phyllosphaerae sp. nov. isolated from the phyllosphere of Galium album.</title>
        <authorList>
            <person name="Aydogan E.L."/>
            <person name="Busse H.J."/>
            <person name="Moser G."/>
            <person name="Muller C."/>
            <person name="Kampfer P."/>
            <person name="Glaeser S.P."/>
        </authorList>
    </citation>
    <scope>NUCLEOTIDE SEQUENCE [LARGE SCALE GENOMIC DNA]</scope>
    <source>
        <strain evidence="2 3">PP-F2FG21</strain>
    </source>
</reference>
<dbReference type="EMBL" id="JACIEG010000003">
    <property type="protein sequence ID" value="MBB3969527.1"/>
    <property type="molecule type" value="Genomic_DNA"/>
</dbReference>
<dbReference type="SUPFAM" id="SSF52540">
    <property type="entry name" value="P-loop containing nucleoside triphosphate hydrolases"/>
    <property type="match status" value="1"/>
</dbReference>
<dbReference type="Proteomes" id="UP000297248">
    <property type="component" value="Unassembled WGS sequence"/>
</dbReference>
<evidence type="ECO:0000313" key="4">
    <source>
        <dbReference type="Proteomes" id="UP000583101"/>
    </source>
</evidence>
<sequence length="878" mass="100452">MAEQIIIDLHNSANAKEFGGNLIHQMEFQTVTGWIDSELKRKAVADGERLHEAITVLGTRGSGKTTFLMTILKTYRDNRFEVCVLDIIDPTLTEEKGHIFLDIISRIKEKVETALAGSDVNPESTVYLKKKEWQDHVQRLAHGLPLLDGVGGEMTENSWQDAEFIMHNGLTAVRSARLLEHNFHRVIEMALDILKQEAFLITFDDIDIDFRKGWRVLETIRKYFTTPKIVTLISGDIRLYSNAIRKQQWKNFGKALLINEGEHLNKISNFNDMVTQMEGQYLQKVMKLNRRVNLAPLNEKMPIYEHRFDIMIKSSKGDLLEIQGYYDLVLRSFGISSKSQTEIYRSFLLSLPIRSQIQFMAAFDEGDELWSNNFHITDAFLNDLYEKDVDVNLIYSNAKFLNTVILKLLLDAGILEEGYQLQPTLQNHTLNACLTALSFLSAQKLKRDPFLVFDYLIKLGYTRNLETAFYASKDGSNAAVPSIKGLIDHSGLLQDKVLRDAVGLMNAYTRAALNSNRTTEDAWGGTILLYTLNSIAKQDRAKMSDRIDIAFEGLNHKHIAYIPLSICQSTTKQSGLLVYSFYSLLATIGELLRKNTDIEQGLYEFSQLRSYPMPDFTAGLNSRGDSFSVDERLDERYHRGDSLHMMDRMMSEWASQYKGMLISPHLLGKISTRFFYALLNIEQSGGQENLGELFSMQIVAFLNATLIEEAKESPDKIFRGINLNNVNTSPKIFLDNLKNMQRREPSRQQLKFSRWLFSCPLFLVYLDPGIVEHLQMQAEIFPQGPIFELSVFRGLCNVSFKRNLLAESNDVLPYDEIIARLRSDKVPFKYFDASPKGSTIAKNKFIQSNLRSQFGGRSFTSGELRDFRTYLKNNKVSW</sequence>
<dbReference type="Proteomes" id="UP000583101">
    <property type="component" value="Unassembled WGS sequence"/>
</dbReference>
<dbReference type="AlphaFoldDB" id="A0A4Y8A5E0"/>